<accession>A0A6G1FYG7</accession>
<dbReference type="GeneID" id="54417162"/>
<sequence length="198" mass="21720">MPTAPETYFLPPTPHVPNSRLPALVYRSVLTAPLSATSTIASVEPNHWLKGGVFKAVRTHHFHSVTHECYAVFRGESSLLLGRGPGDDVEMERGERSGEGAEGWMTRRVVVSLREGDVIVLPAGLSHCSLDPADGYEYVGFYPEGSLKWDNNWCKADVTETAEKAKVAKSVAIPEFDPIYGREGPLVEIWRKADDLAG</sequence>
<keyword evidence="2" id="KW-1185">Reference proteome</keyword>
<reference evidence="3" key="2">
    <citation type="submission" date="2020-04" db="EMBL/GenBank/DDBJ databases">
        <authorList>
            <consortium name="NCBI Genome Project"/>
        </authorList>
    </citation>
    <scope>NUCLEOTIDE SEQUENCE</scope>
    <source>
        <strain evidence="3">CBS 781.70</strain>
    </source>
</reference>
<dbReference type="PANTHER" id="PTHR36448:SF2">
    <property type="entry name" value="CUPIN TYPE-1 DOMAIN-CONTAINING PROTEIN"/>
    <property type="match status" value="1"/>
</dbReference>
<dbReference type="InterPro" id="IPR014710">
    <property type="entry name" value="RmlC-like_jellyroll"/>
</dbReference>
<reference evidence="3" key="3">
    <citation type="submission" date="2025-04" db="UniProtKB">
        <authorList>
            <consortium name="RefSeq"/>
        </authorList>
    </citation>
    <scope>IDENTIFICATION</scope>
    <source>
        <strain evidence="3">CBS 781.70</strain>
    </source>
</reference>
<organism evidence="1">
    <name type="scientific">Eremomyces bilateralis CBS 781.70</name>
    <dbReference type="NCBI Taxonomy" id="1392243"/>
    <lineage>
        <taxon>Eukaryota</taxon>
        <taxon>Fungi</taxon>
        <taxon>Dikarya</taxon>
        <taxon>Ascomycota</taxon>
        <taxon>Pezizomycotina</taxon>
        <taxon>Dothideomycetes</taxon>
        <taxon>Dothideomycetes incertae sedis</taxon>
        <taxon>Eremomycetales</taxon>
        <taxon>Eremomycetaceae</taxon>
        <taxon>Eremomyces</taxon>
    </lineage>
</organism>
<dbReference type="AlphaFoldDB" id="A0A6G1FYG7"/>
<evidence type="ECO:0000313" key="2">
    <source>
        <dbReference type="Proteomes" id="UP000504638"/>
    </source>
</evidence>
<dbReference type="InterPro" id="IPR011051">
    <property type="entry name" value="RmlC_Cupin_sf"/>
</dbReference>
<name>A0A6G1FYG7_9PEZI</name>
<dbReference type="OrthoDB" id="2446447at2759"/>
<dbReference type="Gene3D" id="2.60.120.10">
    <property type="entry name" value="Jelly Rolls"/>
    <property type="match status" value="1"/>
</dbReference>
<dbReference type="CDD" id="cd02219">
    <property type="entry name" value="cupin_YjlB-like"/>
    <property type="match status" value="1"/>
</dbReference>
<protein>
    <recommendedName>
        <fullName evidence="4">Cupin type-1 domain-containing protein</fullName>
    </recommendedName>
</protein>
<dbReference type="InterPro" id="IPR047121">
    <property type="entry name" value="YjiB-like"/>
</dbReference>
<evidence type="ECO:0008006" key="4">
    <source>
        <dbReference type="Google" id="ProtNLM"/>
    </source>
</evidence>
<dbReference type="PANTHER" id="PTHR36448">
    <property type="entry name" value="BLR7373 PROTEIN"/>
    <property type="match status" value="1"/>
</dbReference>
<dbReference type="Proteomes" id="UP000504638">
    <property type="component" value="Unplaced"/>
</dbReference>
<gene>
    <name evidence="1 3" type="ORF">P152DRAFT_400874</name>
</gene>
<dbReference type="SUPFAM" id="SSF51182">
    <property type="entry name" value="RmlC-like cupins"/>
    <property type="match status" value="1"/>
</dbReference>
<evidence type="ECO:0000313" key="3">
    <source>
        <dbReference type="RefSeq" id="XP_033532347.1"/>
    </source>
</evidence>
<dbReference type="EMBL" id="ML975165">
    <property type="protein sequence ID" value="KAF1810716.1"/>
    <property type="molecule type" value="Genomic_DNA"/>
</dbReference>
<evidence type="ECO:0000313" key="1">
    <source>
        <dbReference type="EMBL" id="KAF1810716.1"/>
    </source>
</evidence>
<dbReference type="RefSeq" id="XP_033532347.1">
    <property type="nucleotide sequence ID" value="XM_033676592.1"/>
</dbReference>
<proteinExistence type="predicted"/>
<reference evidence="1 3" key="1">
    <citation type="submission" date="2020-01" db="EMBL/GenBank/DDBJ databases">
        <authorList>
            <consortium name="DOE Joint Genome Institute"/>
            <person name="Haridas S."/>
            <person name="Albert R."/>
            <person name="Binder M."/>
            <person name="Bloem J."/>
            <person name="Labutti K."/>
            <person name="Salamov A."/>
            <person name="Andreopoulos B."/>
            <person name="Baker S.E."/>
            <person name="Barry K."/>
            <person name="Bills G."/>
            <person name="Bluhm B.H."/>
            <person name="Cannon C."/>
            <person name="Castanera R."/>
            <person name="Culley D.E."/>
            <person name="Daum C."/>
            <person name="Ezra D."/>
            <person name="Gonzalez J.B."/>
            <person name="Henrissat B."/>
            <person name="Kuo A."/>
            <person name="Liang C."/>
            <person name="Lipzen A."/>
            <person name="Lutzoni F."/>
            <person name="Magnuson J."/>
            <person name="Mondo S."/>
            <person name="Nolan M."/>
            <person name="Ohm R."/>
            <person name="Pangilinan J."/>
            <person name="Park H.-J."/>
            <person name="Ramirez L."/>
            <person name="Alfaro M."/>
            <person name="Sun H."/>
            <person name="Tritt A."/>
            <person name="Yoshinaga Y."/>
            <person name="Zwiers L.-H."/>
            <person name="Turgeon B.G."/>
            <person name="Goodwin S.B."/>
            <person name="Spatafora J.W."/>
            <person name="Crous P.W."/>
            <person name="Grigoriev I.V."/>
        </authorList>
    </citation>
    <scope>NUCLEOTIDE SEQUENCE</scope>
    <source>
        <strain evidence="1 3">CBS 781.70</strain>
    </source>
</reference>